<comment type="caution">
    <text evidence="2">The sequence shown here is derived from an EMBL/GenBank/DDBJ whole genome shotgun (WGS) entry which is preliminary data.</text>
</comment>
<dbReference type="AlphaFoldDB" id="A0AAV1T8A0"/>
<dbReference type="Proteomes" id="UP001162060">
    <property type="component" value="Unassembled WGS sequence"/>
</dbReference>
<reference evidence="2" key="1">
    <citation type="submission" date="2024-01" db="EMBL/GenBank/DDBJ databases">
        <authorList>
            <person name="Webb A."/>
        </authorList>
    </citation>
    <scope>NUCLEOTIDE SEQUENCE</scope>
    <source>
        <strain evidence="2">Pm1</strain>
    </source>
</reference>
<sequence>MAKQARIKRATLHPIDRKENGHAERLASAALDRRTTTLECGVHTDGQGCTSTSTTTQAPADAPPPATPHVAVGTDVPFSRAVDDDMGDIDDGEVLDEDEQEAALRLVERLAAKLAANITDAAEWEEKEG</sequence>
<proteinExistence type="predicted"/>
<accession>A0AAV1T8A0</accession>
<protein>
    <submittedName>
        <fullName evidence="2">Uncharacterized protein</fullName>
    </submittedName>
</protein>
<feature type="region of interest" description="Disordered" evidence="1">
    <location>
        <begin position="42"/>
        <end position="68"/>
    </location>
</feature>
<organism evidence="2 3">
    <name type="scientific">Peronospora matthiolae</name>
    <dbReference type="NCBI Taxonomy" id="2874970"/>
    <lineage>
        <taxon>Eukaryota</taxon>
        <taxon>Sar</taxon>
        <taxon>Stramenopiles</taxon>
        <taxon>Oomycota</taxon>
        <taxon>Peronosporomycetes</taxon>
        <taxon>Peronosporales</taxon>
        <taxon>Peronosporaceae</taxon>
        <taxon>Peronospora</taxon>
    </lineage>
</organism>
<evidence type="ECO:0000313" key="2">
    <source>
        <dbReference type="EMBL" id="CAK7906833.1"/>
    </source>
</evidence>
<feature type="compositionally biased region" description="Basic residues" evidence="1">
    <location>
        <begin position="1"/>
        <end position="11"/>
    </location>
</feature>
<feature type="region of interest" description="Disordered" evidence="1">
    <location>
        <begin position="1"/>
        <end position="23"/>
    </location>
</feature>
<evidence type="ECO:0000256" key="1">
    <source>
        <dbReference type="SAM" id="MobiDB-lite"/>
    </source>
</evidence>
<gene>
    <name evidence="2" type="ORF">PM001_LOCUS3413</name>
</gene>
<feature type="compositionally biased region" description="Basic and acidic residues" evidence="1">
    <location>
        <begin position="14"/>
        <end position="23"/>
    </location>
</feature>
<evidence type="ECO:0000313" key="3">
    <source>
        <dbReference type="Proteomes" id="UP001162060"/>
    </source>
</evidence>
<dbReference type="EMBL" id="CAKLBY020000031">
    <property type="protein sequence ID" value="CAK7906833.1"/>
    <property type="molecule type" value="Genomic_DNA"/>
</dbReference>
<feature type="compositionally biased region" description="Low complexity" evidence="1">
    <location>
        <begin position="44"/>
        <end position="60"/>
    </location>
</feature>
<name>A0AAV1T8A0_9STRA</name>